<dbReference type="EMBL" id="DRXS01000243">
    <property type="protein sequence ID" value="HHR41068.1"/>
    <property type="molecule type" value="Genomic_DNA"/>
</dbReference>
<name>A0A7C5U4U1_CALS0</name>
<organism evidence="1">
    <name type="scientific">Caldiarchaeum subterraneum</name>
    <dbReference type="NCBI Taxonomy" id="311458"/>
    <lineage>
        <taxon>Archaea</taxon>
        <taxon>Nitrososphaerota</taxon>
        <taxon>Candidatus Caldarchaeales</taxon>
        <taxon>Candidatus Caldarchaeaceae</taxon>
        <taxon>Candidatus Caldarchaeum</taxon>
    </lineage>
</organism>
<comment type="caution">
    <text evidence="1">The sequence shown here is derived from an EMBL/GenBank/DDBJ whole genome shotgun (WGS) entry which is preliminary data.</text>
</comment>
<dbReference type="GO" id="GO:0032259">
    <property type="term" value="P:methylation"/>
    <property type="evidence" value="ECO:0007669"/>
    <property type="project" value="UniProtKB-KW"/>
</dbReference>
<evidence type="ECO:0000313" key="1">
    <source>
        <dbReference type="EMBL" id="HHR41068.1"/>
    </source>
</evidence>
<keyword evidence="1" id="KW-0808">Transferase</keyword>
<reference evidence="1" key="1">
    <citation type="journal article" date="2020" name="mSystems">
        <title>Genome- and Community-Level Interaction Insights into Carbon Utilization and Element Cycling Functions of Hydrothermarchaeota in Hydrothermal Sediment.</title>
        <authorList>
            <person name="Zhou Z."/>
            <person name="Liu Y."/>
            <person name="Xu W."/>
            <person name="Pan J."/>
            <person name="Luo Z.H."/>
            <person name="Li M."/>
        </authorList>
    </citation>
    <scope>NUCLEOTIDE SEQUENCE [LARGE SCALE GENOMIC DNA]</scope>
    <source>
        <strain evidence="1">SpSt-1084</strain>
    </source>
</reference>
<dbReference type="CDD" id="cd02440">
    <property type="entry name" value="AdoMet_MTases"/>
    <property type="match status" value="1"/>
</dbReference>
<dbReference type="InterPro" id="IPR050508">
    <property type="entry name" value="Methyltransf_Superfamily"/>
</dbReference>
<dbReference type="PANTHER" id="PTHR42912:SF93">
    <property type="entry name" value="N6-ADENOSINE-METHYLTRANSFERASE TMT1A"/>
    <property type="match status" value="1"/>
</dbReference>
<dbReference type="PANTHER" id="PTHR42912">
    <property type="entry name" value="METHYLTRANSFERASE"/>
    <property type="match status" value="1"/>
</dbReference>
<dbReference type="InterPro" id="IPR029063">
    <property type="entry name" value="SAM-dependent_MTases_sf"/>
</dbReference>
<accession>A0A7C5U4U1</accession>
<gene>
    <name evidence="1" type="ORF">ENM42_04475</name>
</gene>
<dbReference type="AlphaFoldDB" id="A0A7C5U4U1"/>
<dbReference type="GO" id="GO:0008168">
    <property type="term" value="F:methyltransferase activity"/>
    <property type="evidence" value="ECO:0007669"/>
    <property type="project" value="UniProtKB-KW"/>
</dbReference>
<sequence length="183" mass="21211">MRGFPIEPHKFRIYKARLVSEYTVNTGRVLEVGCGLRHYKRFCRAAEYVGIDLNTSLRPDVWASADHLPFRETCFDLVIMFDVIEHVSDVDSALAEAARVLRHNGKVLLTTPNTLGFGIYDSYADKTHKHHFTWQSMEKILSLNGLRVVKRIPLHLHIFWPFRVIHSKILLRLQQCICLVAQK</sequence>
<keyword evidence="1" id="KW-0489">Methyltransferase</keyword>
<dbReference type="SUPFAM" id="SSF53335">
    <property type="entry name" value="S-adenosyl-L-methionine-dependent methyltransferases"/>
    <property type="match status" value="1"/>
</dbReference>
<proteinExistence type="predicted"/>
<protein>
    <submittedName>
        <fullName evidence="1">Class I SAM-dependent methyltransferase</fullName>
    </submittedName>
</protein>
<dbReference type="Gene3D" id="3.40.50.150">
    <property type="entry name" value="Vaccinia Virus protein VP39"/>
    <property type="match status" value="1"/>
</dbReference>
<dbReference type="Pfam" id="PF13489">
    <property type="entry name" value="Methyltransf_23"/>
    <property type="match status" value="1"/>
</dbReference>